<dbReference type="SUPFAM" id="SSF51391">
    <property type="entry name" value="Thiamin phosphate synthase"/>
    <property type="match status" value="1"/>
</dbReference>
<dbReference type="RefSeq" id="WP_275823623.1">
    <property type="nucleotide sequence ID" value="NZ_JARHUD010000007.1"/>
</dbReference>
<keyword evidence="3" id="KW-1185">Reference proteome</keyword>
<comment type="caution">
    <text evidence="2">The sequence shown here is derived from an EMBL/GenBank/DDBJ whole genome shotgun (WGS) entry which is preliminary data.</text>
</comment>
<accession>A0ABT5YRM6</accession>
<dbReference type="Gene3D" id="3.20.20.70">
    <property type="entry name" value="Aldolase class I"/>
    <property type="match status" value="1"/>
</dbReference>
<name>A0ABT5YRM6_9PROT</name>
<sequence length="209" mass="21349">MASAPHCRLCLVTPPELVSGGLAIEHFLESFAAAFTGGDVAAVILSGASSAEAPPVTLIEPLRDIAQAADAAFLLQSDVDAAASYHCDGVLVAAEPASIRAARSRLGSQYIVGADCGTSRHAAMIAGEEDCDFVVLDAGDPELLAWWAELMELPCVAWGRVTLENAPALIATGIEFLAVGDAVWNHPEGPKAGVSAFNALCAAAVPPGS</sequence>
<dbReference type="InterPro" id="IPR022998">
    <property type="entry name" value="ThiamineP_synth_TenI"/>
</dbReference>
<evidence type="ECO:0000313" key="3">
    <source>
        <dbReference type="Proteomes" id="UP001215503"/>
    </source>
</evidence>
<dbReference type="InterPro" id="IPR036206">
    <property type="entry name" value="ThiamineP_synth_sf"/>
</dbReference>
<dbReference type="EMBL" id="JARHUD010000007">
    <property type="protein sequence ID" value="MDF2096864.1"/>
    <property type="molecule type" value="Genomic_DNA"/>
</dbReference>
<evidence type="ECO:0000259" key="1">
    <source>
        <dbReference type="Pfam" id="PF02581"/>
    </source>
</evidence>
<organism evidence="2 3">
    <name type="scientific">Aquibaculum arenosum</name>
    <dbReference type="NCBI Taxonomy" id="3032591"/>
    <lineage>
        <taxon>Bacteria</taxon>
        <taxon>Pseudomonadati</taxon>
        <taxon>Pseudomonadota</taxon>
        <taxon>Alphaproteobacteria</taxon>
        <taxon>Rhodospirillales</taxon>
        <taxon>Rhodovibrionaceae</taxon>
        <taxon>Aquibaculum</taxon>
    </lineage>
</organism>
<proteinExistence type="predicted"/>
<reference evidence="2 3" key="1">
    <citation type="submission" date="2023-03" db="EMBL/GenBank/DDBJ databases">
        <title>Fodinicurvata sp. CAU 1616 isolated from sea sendiment.</title>
        <authorList>
            <person name="Kim W."/>
        </authorList>
    </citation>
    <scope>NUCLEOTIDE SEQUENCE [LARGE SCALE GENOMIC DNA]</scope>
    <source>
        <strain evidence="2 3">CAU 1616</strain>
    </source>
</reference>
<dbReference type="Proteomes" id="UP001215503">
    <property type="component" value="Unassembled WGS sequence"/>
</dbReference>
<feature type="domain" description="Thiamine phosphate synthase/TenI" evidence="1">
    <location>
        <begin position="10"/>
        <end position="182"/>
    </location>
</feature>
<dbReference type="Pfam" id="PF02581">
    <property type="entry name" value="TMP-TENI"/>
    <property type="match status" value="1"/>
</dbReference>
<dbReference type="InterPro" id="IPR013785">
    <property type="entry name" value="Aldolase_TIM"/>
</dbReference>
<dbReference type="CDD" id="cd00564">
    <property type="entry name" value="TMP_TenI"/>
    <property type="match status" value="1"/>
</dbReference>
<evidence type="ECO:0000313" key="2">
    <source>
        <dbReference type="EMBL" id="MDF2096864.1"/>
    </source>
</evidence>
<gene>
    <name evidence="2" type="ORF">P2G67_12855</name>
</gene>
<protein>
    <submittedName>
        <fullName evidence="2">Thiamine phosphate synthase</fullName>
    </submittedName>
</protein>